<name>A0A4D6MF00_VIGUN</name>
<evidence type="ECO:0000313" key="2">
    <source>
        <dbReference type="Proteomes" id="UP000501690"/>
    </source>
</evidence>
<evidence type="ECO:0000313" key="1">
    <source>
        <dbReference type="EMBL" id="QCD98898.1"/>
    </source>
</evidence>
<dbReference type="EMBL" id="CP039351">
    <property type="protein sequence ID" value="QCD98898.1"/>
    <property type="molecule type" value="Genomic_DNA"/>
</dbReference>
<sequence>MKVQVGRIRLNEGTDKVRRQSNVMTIQTLKEQHWDLKVDPNLFSLFYNEAAQFIIPVSFILLQLTNNKKNRAKHELSQYLHARVLDSKRIYSFANNLWLLDGELLFFDRKWGWGV</sequence>
<reference evidence="1 2" key="1">
    <citation type="submission" date="2019-04" db="EMBL/GenBank/DDBJ databases">
        <title>An improved genome assembly and genetic linkage map for asparagus bean, Vigna unguiculata ssp. sesquipedialis.</title>
        <authorList>
            <person name="Xia Q."/>
            <person name="Zhang R."/>
            <person name="Dong Y."/>
        </authorList>
    </citation>
    <scope>NUCLEOTIDE SEQUENCE [LARGE SCALE GENOMIC DNA]</scope>
    <source>
        <tissue evidence="1">Leaf</tissue>
    </source>
</reference>
<accession>A0A4D6MF00</accession>
<dbReference type="Proteomes" id="UP000501690">
    <property type="component" value="Linkage Group LG7"/>
</dbReference>
<keyword evidence="2" id="KW-1185">Reference proteome</keyword>
<protein>
    <submittedName>
        <fullName evidence="1">Uncharacterized protein</fullName>
    </submittedName>
</protein>
<gene>
    <name evidence="1" type="ORF">DEO72_LG7g176</name>
</gene>
<proteinExistence type="predicted"/>
<organism evidence="1 2">
    <name type="scientific">Vigna unguiculata</name>
    <name type="common">Cowpea</name>
    <dbReference type="NCBI Taxonomy" id="3917"/>
    <lineage>
        <taxon>Eukaryota</taxon>
        <taxon>Viridiplantae</taxon>
        <taxon>Streptophyta</taxon>
        <taxon>Embryophyta</taxon>
        <taxon>Tracheophyta</taxon>
        <taxon>Spermatophyta</taxon>
        <taxon>Magnoliopsida</taxon>
        <taxon>eudicotyledons</taxon>
        <taxon>Gunneridae</taxon>
        <taxon>Pentapetalae</taxon>
        <taxon>rosids</taxon>
        <taxon>fabids</taxon>
        <taxon>Fabales</taxon>
        <taxon>Fabaceae</taxon>
        <taxon>Papilionoideae</taxon>
        <taxon>50 kb inversion clade</taxon>
        <taxon>NPAAA clade</taxon>
        <taxon>indigoferoid/millettioid clade</taxon>
        <taxon>Phaseoleae</taxon>
        <taxon>Vigna</taxon>
    </lineage>
</organism>
<dbReference type="AlphaFoldDB" id="A0A4D6MF00"/>